<dbReference type="AlphaFoldDB" id="A0A221W665"/>
<name>A0A221W665_9PSEU</name>
<evidence type="ECO:0000313" key="2">
    <source>
        <dbReference type="EMBL" id="ASO21410.1"/>
    </source>
</evidence>
<evidence type="ECO:0008006" key="4">
    <source>
        <dbReference type="Google" id="ProtNLM"/>
    </source>
</evidence>
<reference evidence="2 3" key="1">
    <citation type="submission" date="2017-07" db="EMBL/GenBank/DDBJ databases">
        <title>Complete genome sequence of Actinoalloteichus hoggarensis DSM 45943, type strain of Actinoalloteichus hoggarensis.</title>
        <authorList>
            <person name="Ruckert C."/>
            <person name="Nouioui I."/>
            <person name="Willmese J."/>
            <person name="van Wezel G."/>
            <person name="Klenk H.-P."/>
            <person name="Kalinowski J."/>
            <person name="Zotchev S.B."/>
        </authorList>
    </citation>
    <scope>NUCLEOTIDE SEQUENCE [LARGE SCALE GENOMIC DNA]</scope>
    <source>
        <strain evidence="2 3">DSM 45943</strain>
    </source>
</reference>
<organism evidence="2 3">
    <name type="scientific">Actinoalloteichus hoggarensis</name>
    <dbReference type="NCBI Taxonomy" id="1470176"/>
    <lineage>
        <taxon>Bacteria</taxon>
        <taxon>Bacillati</taxon>
        <taxon>Actinomycetota</taxon>
        <taxon>Actinomycetes</taxon>
        <taxon>Pseudonocardiales</taxon>
        <taxon>Pseudonocardiaceae</taxon>
        <taxon>Actinoalloteichus</taxon>
    </lineage>
</organism>
<protein>
    <recommendedName>
        <fullName evidence="4">Cobyrinic acid a,c-diamide synthase</fullName>
    </recommendedName>
</protein>
<feature type="region of interest" description="Disordered" evidence="1">
    <location>
        <begin position="1"/>
        <end position="55"/>
    </location>
</feature>
<dbReference type="KEGG" id="ahg:AHOG_18925"/>
<dbReference type="Proteomes" id="UP000204221">
    <property type="component" value="Chromosome"/>
</dbReference>
<gene>
    <name evidence="2" type="ORF">AHOG_18925</name>
</gene>
<accession>A0A221W665</accession>
<evidence type="ECO:0000313" key="3">
    <source>
        <dbReference type="Proteomes" id="UP000204221"/>
    </source>
</evidence>
<proteinExistence type="predicted"/>
<dbReference type="EMBL" id="CP022521">
    <property type="protein sequence ID" value="ASO21410.1"/>
    <property type="molecule type" value="Genomic_DNA"/>
</dbReference>
<keyword evidence="3" id="KW-1185">Reference proteome</keyword>
<evidence type="ECO:0000256" key="1">
    <source>
        <dbReference type="SAM" id="MobiDB-lite"/>
    </source>
</evidence>
<dbReference type="OrthoDB" id="3825678at2"/>
<sequence>MTRRAALPGAAELFRPTMPVGRPATEQAAPPVEPPALASTVDTTMPRGSGRQRHDSKITVYVSAEELVALERARLVLRAEHGVAADRGRVVREAIAIVLADLQARGADSILVDRLSHEGRG</sequence>